<dbReference type="SUPFAM" id="SSF51011">
    <property type="entry name" value="Glycosyl hydrolase domain"/>
    <property type="match status" value="1"/>
</dbReference>
<comment type="similarity">
    <text evidence="1 4">Belongs to the glycosyl hydrolase 31 family.</text>
</comment>
<dbReference type="Pfam" id="PF13802">
    <property type="entry name" value="Gal_mutarotas_2"/>
    <property type="match status" value="1"/>
</dbReference>
<evidence type="ECO:0000256" key="3">
    <source>
        <dbReference type="ARBA" id="ARBA00023295"/>
    </source>
</evidence>
<organism evidence="9">
    <name type="scientific">Dictyoglomus thermophilum</name>
    <dbReference type="NCBI Taxonomy" id="14"/>
    <lineage>
        <taxon>Bacteria</taxon>
        <taxon>Pseudomonadati</taxon>
        <taxon>Dictyoglomota</taxon>
        <taxon>Dictyoglomia</taxon>
        <taxon>Dictyoglomales</taxon>
        <taxon>Dictyoglomaceae</taxon>
        <taxon>Dictyoglomus</taxon>
    </lineage>
</organism>
<evidence type="ECO:0000259" key="6">
    <source>
        <dbReference type="Pfam" id="PF13802"/>
    </source>
</evidence>
<dbReference type="AlphaFoldDB" id="A0A7V3ZJF3"/>
<dbReference type="Gene3D" id="2.60.40.1180">
    <property type="entry name" value="Golgi alpha-mannosidase II"/>
    <property type="match status" value="2"/>
</dbReference>
<proteinExistence type="inferred from homology"/>
<dbReference type="SUPFAM" id="SSF74650">
    <property type="entry name" value="Galactose mutarotase-like"/>
    <property type="match status" value="1"/>
</dbReference>
<dbReference type="InterPro" id="IPR017853">
    <property type="entry name" value="GH"/>
</dbReference>
<evidence type="ECO:0000256" key="4">
    <source>
        <dbReference type="RuleBase" id="RU361185"/>
    </source>
</evidence>
<dbReference type="GO" id="GO:0004553">
    <property type="term" value="F:hydrolase activity, hydrolyzing O-glycosyl compounds"/>
    <property type="evidence" value="ECO:0007669"/>
    <property type="project" value="InterPro"/>
</dbReference>
<dbReference type="Gene3D" id="3.20.20.80">
    <property type="entry name" value="Glycosidases"/>
    <property type="match status" value="1"/>
</dbReference>
<evidence type="ECO:0000259" key="8">
    <source>
        <dbReference type="Pfam" id="PF21365"/>
    </source>
</evidence>
<dbReference type="InterPro" id="IPR013780">
    <property type="entry name" value="Glyco_hydro_b"/>
</dbReference>
<accession>A0A7V3ZJF3</accession>
<evidence type="ECO:0000313" key="9">
    <source>
        <dbReference type="EMBL" id="HGK24104.1"/>
    </source>
</evidence>
<gene>
    <name evidence="9" type="ORF">ENU78_06715</name>
</gene>
<dbReference type="CDD" id="cd06604">
    <property type="entry name" value="GH31_glucosidase_II_MalA"/>
    <property type="match status" value="1"/>
</dbReference>
<dbReference type="InterPro" id="IPR030458">
    <property type="entry name" value="Glyco_hydro_31_AS"/>
</dbReference>
<feature type="domain" description="Glycosyl hydrolase family 31 C-terminal" evidence="8">
    <location>
        <begin position="592"/>
        <end position="678"/>
    </location>
</feature>
<feature type="domain" description="Glycoside hydrolase family 31 TIM barrel" evidence="5">
    <location>
        <begin position="224"/>
        <end position="584"/>
    </location>
</feature>
<dbReference type="Pfam" id="PF21365">
    <property type="entry name" value="Glyco_hydro_31_3rd"/>
    <property type="match status" value="1"/>
</dbReference>
<keyword evidence="3 4" id="KW-0326">Glycosidase</keyword>
<dbReference type="InterPro" id="IPR025887">
    <property type="entry name" value="Glyco_hydro_31_N_dom"/>
</dbReference>
<keyword evidence="2 4" id="KW-0378">Hydrolase</keyword>
<feature type="domain" description="Glycoside hydrolase family 31 N-terminal" evidence="6">
    <location>
        <begin position="13"/>
        <end position="181"/>
    </location>
</feature>
<dbReference type="PANTHER" id="PTHR22762">
    <property type="entry name" value="ALPHA-GLUCOSIDASE"/>
    <property type="match status" value="1"/>
</dbReference>
<evidence type="ECO:0000256" key="1">
    <source>
        <dbReference type="ARBA" id="ARBA00007806"/>
    </source>
</evidence>
<dbReference type="GO" id="GO:0005975">
    <property type="term" value="P:carbohydrate metabolic process"/>
    <property type="evidence" value="ECO:0007669"/>
    <property type="project" value="InterPro"/>
</dbReference>
<dbReference type="PROSITE" id="PS00129">
    <property type="entry name" value="GLYCOSYL_HYDROL_F31_1"/>
    <property type="match status" value="1"/>
</dbReference>
<reference evidence="9" key="1">
    <citation type="journal article" date="2020" name="mSystems">
        <title>Genome- and Community-Level Interaction Insights into Carbon Utilization and Element Cycling Functions of Hydrothermarchaeota in Hydrothermal Sediment.</title>
        <authorList>
            <person name="Zhou Z."/>
            <person name="Liu Y."/>
            <person name="Xu W."/>
            <person name="Pan J."/>
            <person name="Luo Z.H."/>
            <person name="Li M."/>
        </authorList>
    </citation>
    <scope>NUCLEOTIDE SEQUENCE [LARGE SCALE GENOMIC DNA]</scope>
    <source>
        <strain evidence="9">SpSt-70</strain>
    </source>
</reference>
<comment type="caution">
    <text evidence="9">The sequence shown here is derived from an EMBL/GenBank/DDBJ whole genome shotgun (WGS) entry which is preliminary data.</text>
</comment>
<sequence>MNEMTLKVKDELLKVSFITPKIVNFHYSKNGVFNKDYSFCVEYQKLKNSNVEVNFKEDEKYYYLSSEYLNIAISKELGKVSIYDKDGNLILSDYEDKGYVKEGSKIFTYKEIKYGEAFFGFGERLGSLNKKGQVLINWNTDESNHSMNNDPLYQCHPFFISWHPKASYGLFFDNTFFSYFDMGRENQSYYYFCAQDGELDYYFIYGPSPKEVIEGYTFLVGRYYMPPLWSLGFHQSRWSYDSEKKVYEVAEKFRKSKIPCDAIYLDIDYMRGYRVFTVNRKRFSNFDKMAEDLKRLGFKIVLIIDPGVKWDKRYEVFKEGIEKDFFCRKENGKIFTGYVWPGKSVFPDFLREEVRDFWGENHRKFINLGISGFWNDMNEPSIFSKIEYLAMKVLFHILRLKEPPKLKSPKSFEEKIKRIKKKTMDEGVIHKLNGKIFYHSEIHNIYGLLMNKATFEGFLKIKPNERPFILTRSGFSGIQKYSAVWCGDNKSSWENLFSSIITLQNLSMSGVPFIGEDVGGFWGDCDKELFARWIELGVFYPFFRIHTAKNTREQEPWSFGEEVERIAREFISLRYRLIPYIYSLFYEAKEKGIPILRSLILEFPNIREVLNHEDEFMFGPFILVAPIYEKDHRERNVYLPDGFWYDFYTGKRYRGGSSIKVNAPLNKIPLFVREGAIIPMWDVQNYVGEKNQENLTLEIYPGEGKFLYYEDDGTTWDYERGRYNLVEFSTFKRGEQQVLSVRFVHRGYERGAKFLNVHYCKKEKKIGFTEGEFEIN</sequence>
<dbReference type="Pfam" id="PF17137">
    <property type="entry name" value="DUF5110"/>
    <property type="match status" value="1"/>
</dbReference>
<name>A0A7V3ZJF3_DICTH</name>
<dbReference type="CDD" id="cd14752">
    <property type="entry name" value="GH31_N"/>
    <property type="match status" value="1"/>
</dbReference>
<dbReference type="InterPro" id="IPR033403">
    <property type="entry name" value="DUF5110"/>
</dbReference>
<evidence type="ECO:0000259" key="5">
    <source>
        <dbReference type="Pfam" id="PF01055"/>
    </source>
</evidence>
<protein>
    <submittedName>
        <fullName evidence="9">DUF4968 domain-containing protein</fullName>
    </submittedName>
</protein>
<dbReference type="Pfam" id="PF01055">
    <property type="entry name" value="Glyco_hydro_31_2nd"/>
    <property type="match status" value="1"/>
</dbReference>
<evidence type="ECO:0000259" key="7">
    <source>
        <dbReference type="Pfam" id="PF17137"/>
    </source>
</evidence>
<dbReference type="Gene3D" id="2.60.40.1760">
    <property type="entry name" value="glycosyl hydrolase (family 31)"/>
    <property type="match status" value="1"/>
</dbReference>
<dbReference type="InterPro" id="IPR011013">
    <property type="entry name" value="Gal_mutarotase_sf_dom"/>
</dbReference>
<dbReference type="EMBL" id="DTDV01000017">
    <property type="protein sequence ID" value="HGK24104.1"/>
    <property type="molecule type" value="Genomic_DNA"/>
</dbReference>
<feature type="domain" description="DUF5110" evidence="7">
    <location>
        <begin position="694"/>
        <end position="749"/>
    </location>
</feature>
<evidence type="ECO:0000256" key="2">
    <source>
        <dbReference type="ARBA" id="ARBA00022801"/>
    </source>
</evidence>
<dbReference type="InterPro" id="IPR048395">
    <property type="entry name" value="Glyco_hydro_31_C"/>
</dbReference>
<dbReference type="SUPFAM" id="SSF51445">
    <property type="entry name" value="(Trans)glycosidases"/>
    <property type="match status" value="1"/>
</dbReference>
<dbReference type="GO" id="GO:0030246">
    <property type="term" value="F:carbohydrate binding"/>
    <property type="evidence" value="ECO:0007669"/>
    <property type="project" value="InterPro"/>
</dbReference>
<dbReference type="PANTHER" id="PTHR22762:SF166">
    <property type="entry name" value="ALPHA-GLUCOSIDASE"/>
    <property type="match status" value="1"/>
</dbReference>
<dbReference type="InterPro" id="IPR000322">
    <property type="entry name" value="Glyco_hydro_31_TIM"/>
</dbReference>